<feature type="chain" id="PRO_5007628463" evidence="2">
    <location>
        <begin position="20"/>
        <end position="529"/>
    </location>
</feature>
<sequence length="529" mass="56748">MRTPLLFLFGMALPAAGMAASLSSTIDAVTVYQDRAVVARHASVDLPAGEHELVFDKLPATLQDNSVQIAAKSKGQATLLDVRTGSALTAENSNERLRAVDEQVRQLQARLAGLEDEAAVLDNQREWVMLVQRGAAEPARDGSRLSLEQLNGIQAASAQTLSGALAGLRRVAAEREQLGRELAVLQDSQQQLRGDLGRRNKAVTLRLKLAQAGKVDLGLSYAVPGARWTPAYDVRLGKQDGHVELTYFGVVQQNTGEDWSKVRLTLSTARPALGGAAPTQHPWILDQAVAPPPAPVAALSYERSHSARPASEADDAAELAQAKVHNEQTSASFAIDSPATLPSGSATQRVAITTASLPAQLQYEAVPALRETAYLTARVSNATDYPLLAGSLNSFLGDAFLATSKIPTVMPAEQVDLALGADEGIAIKRTLLERKTENTGFSGNGRRQTYEYRFTIKNNKSSDAQVVFSDRLPVSRHEKIVVKLIGASDAHKGEDGKLTWNWTLHPGQSRDAVLKFSIDYPGDMAVSGL</sequence>
<dbReference type="PATRIC" id="fig|1331206.3.peg.2627"/>
<feature type="signal peptide" evidence="2">
    <location>
        <begin position="1"/>
        <end position="19"/>
    </location>
</feature>
<reference evidence="5 6" key="1">
    <citation type="submission" date="2014-03" db="EMBL/GenBank/DDBJ databases">
        <title>Genome sequence of Bordetella holmseii.</title>
        <authorList>
            <person name="Harvill E."/>
            <person name="Goodfield L.L."/>
            <person name="Ivanov Y."/>
            <person name="Meyer J.A."/>
            <person name="Newth C."/>
            <person name="Cassiday P."/>
            <person name="Tondella M.L."/>
            <person name="Liao P."/>
            <person name="Zimmerman J."/>
            <person name="Meert K."/>
            <person name="Wessel D."/>
            <person name="Berger J."/>
            <person name="Dean J.M."/>
            <person name="Holubkov R."/>
            <person name="Burr J."/>
            <person name="Liu T."/>
            <person name="Brinkac L.M."/>
            <person name="Sanka R."/>
            <person name="Kim M."/>
            <person name="Losada L."/>
        </authorList>
    </citation>
    <scope>NUCLEOTIDE SEQUENCE [LARGE SCALE GENOMIC DNA]</scope>
    <source>
        <strain evidence="5 6">CDC-H585-BH</strain>
    </source>
</reference>
<protein>
    <submittedName>
        <fullName evidence="5">Putative N-acetyltransferase YedL</fullName>
    </submittedName>
</protein>
<dbReference type="EMBL" id="JFZZ01000106">
    <property type="protein sequence ID" value="KAK88988.1"/>
    <property type="molecule type" value="Genomic_DNA"/>
</dbReference>
<dbReference type="STRING" id="35814.BBB42_12465"/>
<feature type="coiled-coil region" evidence="1">
    <location>
        <begin position="90"/>
        <end position="124"/>
    </location>
</feature>
<proteinExistence type="predicted"/>
<keyword evidence="2" id="KW-0732">Signal</keyword>
<dbReference type="GO" id="GO:0016740">
    <property type="term" value="F:transferase activity"/>
    <property type="evidence" value="ECO:0007669"/>
    <property type="project" value="UniProtKB-KW"/>
</dbReference>
<dbReference type="Pfam" id="PF13600">
    <property type="entry name" value="DUF4140"/>
    <property type="match status" value="1"/>
</dbReference>
<accession>A0A158M313</accession>
<evidence type="ECO:0000259" key="4">
    <source>
        <dbReference type="Pfam" id="PF13600"/>
    </source>
</evidence>
<comment type="caution">
    <text evidence="5">The sequence shown here is derived from an EMBL/GenBank/DDBJ whole genome shotgun (WGS) entry which is preliminary data.</text>
</comment>
<feature type="domain" description="DUF4139" evidence="3">
    <location>
        <begin position="218"/>
        <end position="521"/>
    </location>
</feature>
<evidence type="ECO:0000313" key="5">
    <source>
        <dbReference type="EMBL" id="KAK88988.1"/>
    </source>
</evidence>
<dbReference type="AlphaFoldDB" id="A0A158M313"/>
<dbReference type="InterPro" id="IPR011935">
    <property type="entry name" value="CHP02231"/>
</dbReference>
<dbReference type="NCBIfam" id="TIGR02231">
    <property type="entry name" value="mucoidy inhibitor MuiA family protein"/>
    <property type="match status" value="1"/>
</dbReference>
<dbReference type="Proteomes" id="UP000026682">
    <property type="component" value="Unassembled WGS sequence"/>
</dbReference>
<evidence type="ECO:0000256" key="2">
    <source>
        <dbReference type="SAM" id="SignalP"/>
    </source>
</evidence>
<keyword evidence="1" id="KW-0175">Coiled coil</keyword>
<dbReference type="InterPro" id="IPR025554">
    <property type="entry name" value="DUF4140"/>
</dbReference>
<name>A0A158M313_9BORD</name>
<dbReference type="Pfam" id="PF13598">
    <property type="entry name" value="DUF4139"/>
    <property type="match status" value="1"/>
</dbReference>
<feature type="domain" description="DUF4140" evidence="4">
    <location>
        <begin position="29"/>
        <end position="126"/>
    </location>
</feature>
<evidence type="ECO:0000313" key="6">
    <source>
        <dbReference type="Proteomes" id="UP000026682"/>
    </source>
</evidence>
<dbReference type="GeneID" id="93119356"/>
<keyword evidence="5" id="KW-0808">Transferase</keyword>
<evidence type="ECO:0000256" key="1">
    <source>
        <dbReference type="SAM" id="Coils"/>
    </source>
</evidence>
<dbReference type="PANTHER" id="PTHR31005">
    <property type="entry name" value="DUF4139 DOMAIN-CONTAINING PROTEIN"/>
    <property type="match status" value="1"/>
</dbReference>
<dbReference type="InterPro" id="IPR037291">
    <property type="entry name" value="DUF4139"/>
</dbReference>
<organism evidence="5 6">
    <name type="scientific">Bordetella holmesii CDC-H585-BH</name>
    <dbReference type="NCBI Taxonomy" id="1331206"/>
    <lineage>
        <taxon>Bacteria</taxon>
        <taxon>Pseudomonadati</taxon>
        <taxon>Pseudomonadota</taxon>
        <taxon>Betaproteobacteria</taxon>
        <taxon>Burkholderiales</taxon>
        <taxon>Alcaligenaceae</taxon>
        <taxon>Bordetella</taxon>
    </lineage>
</organism>
<evidence type="ECO:0000259" key="3">
    <source>
        <dbReference type="Pfam" id="PF13598"/>
    </source>
</evidence>
<dbReference type="PANTHER" id="PTHR31005:SF8">
    <property type="entry name" value="DUF4139 DOMAIN-CONTAINING PROTEIN"/>
    <property type="match status" value="1"/>
</dbReference>
<gene>
    <name evidence="5" type="ORF">L497_1841</name>
</gene>
<dbReference type="RefSeq" id="WP_005014920.1">
    <property type="nucleotide sequence ID" value="NZ_JFZZ01000106.1"/>
</dbReference>